<dbReference type="PANTHER" id="PTHR46268:SF15">
    <property type="entry name" value="UNIVERSAL STRESS PROTEIN HP_0031"/>
    <property type="match status" value="1"/>
</dbReference>
<proteinExistence type="inferred from homology"/>
<dbReference type="EMBL" id="BSNI01000002">
    <property type="protein sequence ID" value="GLQ18916.1"/>
    <property type="molecule type" value="Genomic_DNA"/>
</dbReference>
<evidence type="ECO:0000313" key="4">
    <source>
        <dbReference type="Proteomes" id="UP001161405"/>
    </source>
</evidence>
<comment type="similarity">
    <text evidence="1">Belongs to the universal stress protein A family.</text>
</comment>
<sequence>MIIVDGHFGFLFGETDMIKDILVYLDGSKEDDVRLSYAVPIAERHDAMLTGLLCIEVPDVISAGDGVFSVGKVAAELQAQADEHGDNAEKELKEKFAKLEVRNELRRIDTVGSQMGAAISDEARVADVFVATRPYGHYSEQPELLEKILFSSGRACLFVPPAVPAKEPFTDIVVGWRNSRETARAVADAIPFLQKANKVTLAMVHEGDSTEELRIEPGADMARHLDRHGVNVELRNITGWDNPGEALLNEIERTDANMFVIGGYGHSRFREWVLGGVTRDVLTKAEVPVLIAH</sequence>
<dbReference type="PRINTS" id="PR01438">
    <property type="entry name" value="UNVRSLSTRESS"/>
</dbReference>
<gene>
    <name evidence="3" type="ORF">GCM10007879_31650</name>
</gene>
<feature type="domain" description="UspA" evidence="2">
    <location>
        <begin position="172"/>
        <end position="292"/>
    </location>
</feature>
<dbReference type="CDD" id="cd00293">
    <property type="entry name" value="USP-like"/>
    <property type="match status" value="1"/>
</dbReference>
<reference evidence="3" key="1">
    <citation type="journal article" date="2014" name="Int. J. Syst. Evol. Microbiol.">
        <title>Complete genome of a new Firmicutes species belonging to the dominant human colonic microbiota ('Ruminococcus bicirculans') reveals two chromosomes and a selective capacity to utilize plant glucans.</title>
        <authorList>
            <consortium name="NISC Comparative Sequencing Program"/>
            <person name="Wegmann U."/>
            <person name="Louis P."/>
            <person name="Goesmann A."/>
            <person name="Henrissat B."/>
            <person name="Duncan S.H."/>
            <person name="Flint H.J."/>
        </authorList>
    </citation>
    <scope>NUCLEOTIDE SEQUENCE</scope>
    <source>
        <strain evidence="3">NBRC 107169</strain>
    </source>
</reference>
<accession>A0ABQ5UUU0</accession>
<protein>
    <submittedName>
        <fullName evidence="3">Universal stress protein UspA</fullName>
    </submittedName>
</protein>
<dbReference type="InterPro" id="IPR006016">
    <property type="entry name" value="UspA"/>
</dbReference>
<dbReference type="SUPFAM" id="SSF52402">
    <property type="entry name" value="Adenine nucleotide alpha hydrolases-like"/>
    <property type="match status" value="2"/>
</dbReference>
<evidence type="ECO:0000259" key="2">
    <source>
        <dbReference type="Pfam" id="PF00582"/>
    </source>
</evidence>
<reference evidence="3" key="2">
    <citation type="submission" date="2023-01" db="EMBL/GenBank/DDBJ databases">
        <title>Draft genome sequence of Maritalea porphyrae strain NBRC 107169.</title>
        <authorList>
            <person name="Sun Q."/>
            <person name="Mori K."/>
        </authorList>
    </citation>
    <scope>NUCLEOTIDE SEQUENCE</scope>
    <source>
        <strain evidence="3">NBRC 107169</strain>
    </source>
</reference>
<dbReference type="PANTHER" id="PTHR46268">
    <property type="entry name" value="STRESS RESPONSE PROTEIN NHAX"/>
    <property type="match status" value="1"/>
</dbReference>
<dbReference type="Pfam" id="PF00582">
    <property type="entry name" value="Usp"/>
    <property type="match status" value="1"/>
</dbReference>
<evidence type="ECO:0000256" key="1">
    <source>
        <dbReference type="ARBA" id="ARBA00008791"/>
    </source>
</evidence>
<keyword evidence="4" id="KW-1185">Reference proteome</keyword>
<dbReference type="Gene3D" id="3.40.50.12370">
    <property type="match status" value="1"/>
</dbReference>
<dbReference type="Proteomes" id="UP001161405">
    <property type="component" value="Unassembled WGS sequence"/>
</dbReference>
<organism evidence="3 4">
    <name type="scientific">Maritalea porphyrae</name>
    <dbReference type="NCBI Taxonomy" id="880732"/>
    <lineage>
        <taxon>Bacteria</taxon>
        <taxon>Pseudomonadati</taxon>
        <taxon>Pseudomonadota</taxon>
        <taxon>Alphaproteobacteria</taxon>
        <taxon>Hyphomicrobiales</taxon>
        <taxon>Devosiaceae</taxon>
        <taxon>Maritalea</taxon>
    </lineage>
</organism>
<evidence type="ECO:0000313" key="3">
    <source>
        <dbReference type="EMBL" id="GLQ18916.1"/>
    </source>
</evidence>
<dbReference type="InterPro" id="IPR006015">
    <property type="entry name" value="Universal_stress_UspA"/>
</dbReference>
<name>A0ABQ5UUU0_9HYPH</name>
<comment type="caution">
    <text evidence="3">The sequence shown here is derived from an EMBL/GenBank/DDBJ whole genome shotgun (WGS) entry which is preliminary data.</text>
</comment>